<accession>A0A9D3NQY2</accession>
<gene>
    <name evidence="2" type="ORF">KOW79_010246</name>
</gene>
<reference evidence="2 3" key="1">
    <citation type="submission" date="2021-06" db="EMBL/GenBank/DDBJ databases">
        <title>Chromosome-level genome assembly of the red-tail catfish (Hemibagrus wyckioides).</title>
        <authorList>
            <person name="Shao F."/>
        </authorList>
    </citation>
    <scope>NUCLEOTIDE SEQUENCE [LARGE SCALE GENOMIC DNA]</scope>
    <source>
        <strain evidence="2">EC202008001</strain>
        <tissue evidence="2">Blood</tissue>
    </source>
</reference>
<feature type="compositionally biased region" description="Basic and acidic residues" evidence="1">
    <location>
        <begin position="212"/>
        <end position="228"/>
    </location>
</feature>
<feature type="compositionally biased region" description="Basic and acidic residues" evidence="1">
    <location>
        <begin position="256"/>
        <end position="265"/>
    </location>
</feature>
<evidence type="ECO:0000313" key="3">
    <source>
        <dbReference type="Proteomes" id="UP000824219"/>
    </source>
</evidence>
<evidence type="ECO:0000313" key="2">
    <source>
        <dbReference type="EMBL" id="KAG7326845.1"/>
    </source>
</evidence>
<protein>
    <submittedName>
        <fullName evidence="2">Uncharacterized protein</fullName>
    </submittedName>
</protein>
<feature type="compositionally biased region" description="Basic and acidic residues" evidence="1">
    <location>
        <begin position="81"/>
        <end position="97"/>
    </location>
</feature>
<dbReference type="AlphaFoldDB" id="A0A9D3NQY2"/>
<name>A0A9D3NQY2_9TELE</name>
<proteinExistence type="predicted"/>
<evidence type="ECO:0000256" key="1">
    <source>
        <dbReference type="SAM" id="MobiDB-lite"/>
    </source>
</evidence>
<sequence>MIALSDLLPRRALNEKSAVAPGRRAEPMSARGVYVDAATQHPEQTPTEPYAITVHITSSKEEEIPKMPYVARWLVPTVSSKTEKPNSSENRETTQLKKKEKKRKTRVHACARLSFCQMVVRYCSAPSRHVSLKKRSICKLMGRNGVFIQEKPQVKGKLEIRIYPSERTLPSLRSTSGRVEQTDGPGEDSLQPSDYQTESEIFIKWNPGAEDVSEKAGDQEQVHGDVRAQRNAGEPVRRLSLPKHAGMQMVAGENAQENKEAKKTE</sequence>
<dbReference type="EMBL" id="JAHKSW010000011">
    <property type="protein sequence ID" value="KAG7326845.1"/>
    <property type="molecule type" value="Genomic_DNA"/>
</dbReference>
<organism evidence="2 3">
    <name type="scientific">Hemibagrus wyckioides</name>
    <dbReference type="NCBI Taxonomy" id="337641"/>
    <lineage>
        <taxon>Eukaryota</taxon>
        <taxon>Metazoa</taxon>
        <taxon>Chordata</taxon>
        <taxon>Craniata</taxon>
        <taxon>Vertebrata</taxon>
        <taxon>Euteleostomi</taxon>
        <taxon>Actinopterygii</taxon>
        <taxon>Neopterygii</taxon>
        <taxon>Teleostei</taxon>
        <taxon>Ostariophysi</taxon>
        <taxon>Siluriformes</taxon>
        <taxon>Bagridae</taxon>
        <taxon>Hemibagrus</taxon>
    </lineage>
</organism>
<dbReference type="Proteomes" id="UP000824219">
    <property type="component" value="Linkage Group LG11"/>
</dbReference>
<feature type="region of interest" description="Disordered" evidence="1">
    <location>
        <begin position="169"/>
        <end position="195"/>
    </location>
</feature>
<comment type="caution">
    <text evidence="2">The sequence shown here is derived from an EMBL/GenBank/DDBJ whole genome shotgun (WGS) entry which is preliminary data.</text>
</comment>
<feature type="region of interest" description="Disordered" evidence="1">
    <location>
        <begin position="80"/>
        <end position="103"/>
    </location>
</feature>
<feature type="region of interest" description="Disordered" evidence="1">
    <location>
        <begin position="207"/>
        <end position="265"/>
    </location>
</feature>
<keyword evidence="3" id="KW-1185">Reference proteome</keyword>